<feature type="binding site" evidence="2">
    <location>
        <position position="185"/>
    </location>
    <ligand>
        <name>Mg(2+)</name>
        <dbReference type="ChEBI" id="CHEBI:18420"/>
    </ligand>
</feature>
<accession>A0ABQ5UZE3</accession>
<feature type="binding site" evidence="2">
    <location>
        <position position="53"/>
    </location>
    <ligand>
        <name>substrate</name>
    </ligand>
</feature>
<feature type="binding site" evidence="2">
    <location>
        <position position="7"/>
    </location>
    <ligand>
        <name>substrate</name>
    </ligand>
</feature>
<reference evidence="3" key="2">
    <citation type="submission" date="2023-01" db="EMBL/GenBank/DDBJ databases">
        <title>Draft genome sequence of Algimonas porphyrae strain NBRC 108216.</title>
        <authorList>
            <person name="Sun Q."/>
            <person name="Mori K."/>
        </authorList>
    </citation>
    <scope>NUCLEOTIDE SEQUENCE</scope>
    <source>
        <strain evidence="3">NBRC 108216</strain>
    </source>
</reference>
<keyword evidence="2" id="KW-0460">Magnesium</keyword>
<feature type="binding site" evidence="2">
    <location>
        <position position="2"/>
    </location>
    <ligand>
        <name>Mg(2+)</name>
        <dbReference type="ChEBI" id="CHEBI:18420"/>
    </ligand>
</feature>
<feature type="binding site" evidence="2">
    <location>
        <begin position="172"/>
        <end position="174"/>
    </location>
    <ligand>
        <name>substrate</name>
    </ligand>
</feature>
<feature type="binding site" evidence="2">
    <location>
        <position position="19"/>
    </location>
    <ligand>
        <name>substrate</name>
    </ligand>
</feature>
<gene>
    <name evidence="3" type="ORF">GCM10007854_12440</name>
</gene>
<feature type="binding site" evidence="2">
    <location>
        <position position="166"/>
    </location>
    <ligand>
        <name>substrate</name>
    </ligand>
</feature>
<dbReference type="EMBL" id="BSNJ01000002">
    <property type="protein sequence ID" value="GLQ20289.1"/>
    <property type="molecule type" value="Genomic_DNA"/>
</dbReference>
<sequence>MDGNGRWAQARRRPRSFGHRAGVETVRRIVEDASEIGIKHLTLYSFSTENWTRPKAEIAALMALMREYIEADLKRLADEGVRIRILGTRQGLKADVLRLIDMAESQTATNSDFNLNIAFNYGGRDELLRAAAKAVASGADMSTMDEAGFGAFFDTAGQPDPDLVIRTSGERRISNFLLWQAAYAEFVFTDVLWPDFQRSDLIDALTEYTHRERRFGAADTSEVA</sequence>
<evidence type="ECO:0000313" key="4">
    <source>
        <dbReference type="Proteomes" id="UP001161390"/>
    </source>
</evidence>
<dbReference type="Gene3D" id="3.40.1180.10">
    <property type="entry name" value="Decaprenyl diphosphate synthase-like"/>
    <property type="match status" value="1"/>
</dbReference>
<dbReference type="EC" id="2.5.1.-" evidence="2"/>
<dbReference type="PANTHER" id="PTHR10291:SF0">
    <property type="entry name" value="DEHYDRODOLICHYL DIPHOSPHATE SYNTHASE 2"/>
    <property type="match status" value="1"/>
</dbReference>
<dbReference type="SUPFAM" id="SSF64005">
    <property type="entry name" value="Undecaprenyl diphosphate synthase"/>
    <property type="match status" value="1"/>
</dbReference>
<feature type="binding site" evidence="2">
    <location>
        <position position="15"/>
    </location>
    <ligand>
        <name>substrate</name>
    </ligand>
</feature>
<comment type="caution">
    <text evidence="3">The sequence shown here is derived from an EMBL/GenBank/DDBJ whole genome shotgun (WGS) entry which is preliminary data.</text>
</comment>
<keyword evidence="1 2" id="KW-0808">Transferase</keyword>
<reference evidence="3" key="1">
    <citation type="journal article" date="2014" name="Int. J. Syst. Evol. Microbiol.">
        <title>Complete genome of a new Firmicutes species belonging to the dominant human colonic microbiota ('Ruminococcus bicirculans') reveals two chromosomes and a selective capacity to utilize plant glucans.</title>
        <authorList>
            <consortium name="NISC Comparative Sequencing Program"/>
            <person name="Wegmann U."/>
            <person name="Louis P."/>
            <person name="Goesmann A."/>
            <person name="Henrissat B."/>
            <person name="Duncan S.H."/>
            <person name="Flint H.J."/>
        </authorList>
    </citation>
    <scope>NUCLEOTIDE SEQUENCE</scope>
    <source>
        <strain evidence="3">NBRC 108216</strain>
    </source>
</reference>
<dbReference type="InterPro" id="IPR001441">
    <property type="entry name" value="UPP_synth-like"/>
</dbReference>
<feature type="binding site" evidence="2">
    <location>
        <begin position="3"/>
        <end position="6"/>
    </location>
    <ligand>
        <name>substrate</name>
    </ligand>
</feature>
<dbReference type="HAMAP" id="MF_01139">
    <property type="entry name" value="ISPT"/>
    <property type="match status" value="1"/>
</dbReference>
<dbReference type="Pfam" id="PF01255">
    <property type="entry name" value="Prenyltransf"/>
    <property type="match status" value="1"/>
</dbReference>
<dbReference type="CDD" id="cd00475">
    <property type="entry name" value="Cis_IPPS"/>
    <property type="match status" value="1"/>
</dbReference>
<name>A0ABQ5UZE3_9PROT</name>
<evidence type="ECO:0000313" key="3">
    <source>
        <dbReference type="EMBL" id="GLQ20289.1"/>
    </source>
</evidence>
<feature type="binding site" evidence="2">
    <location>
        <begin position="47"/>
        <end position="49"/>
    </location>
    <ligand>
        <name>substrate</name>
    </ligand>
</feature>
<keyword evidence="2" id="KW-0479">Metal-binding</keyword>
<dbReference type="PROSITE" id="PS01066">
    <property type="entry name" value="UPP_SYNTHASE"/>
    <property type="match status" value="1"/>
</dbReference>
<dbReference type="InterPro" id="IPR036424">
    <property type="entry name" value="UPP_synth-like_sf"/>
</dbReference>
<feature type="active site" description="Proton acceptor" evidence="2">
    <location>
        <position position="50"/>
    </location>
</feature>
<protein>
    <recommendedName>
        <fullName evidence="2">Isoprenyl transferase</fullName>
        <ecNumber evidence="2">2.5.1.-</ecNumber>
    </recommendedName>
</protein>
<comment type="cofactor">
    <cofactor evidence="2">
        <name>Mg(2+)</name>
        <dbReference type="ChEBI" id="CHEBI:18420"/>
    </cofactor>
    <text evidence="2">Binds 2 magnesium ions per subunit.</text>
</comment>
<dbReference type="Proteomes" id="UP001161390">
    <property type="component" value="Unassembled WGS sequence"/>
</dbReference>
<proteinExistence type="inferred from homology"/>
<comment type="similarity">
    <text evidence="2">Belongs to the UPP synthase family.</text>
</comment>
<evidence type="ECO:0000256" key="1">
    <source>
        <dbReference type="ARBA" id="ARBA00022679"/>
    </source>
</evidence>
<comment type="subunit">
    <text evidence="2">Homodimer.</text>
</comment>
<evidence type="ECO:0000256" key="2">
    <source>
        <dbReference type="HAMAP-Rule" id="MF_01139"/>
    </source>
</evidence>
<dbReference type="NCBIfam" id="TIGR00055">
    <property type="entry name" value="uppS"/>
    <property type="match status" value="1"/>
</dbReference>
<keyword evidence="4" id="KW-1185">Reference proteome</keyword>
<comment type="function">
    <text evidence="2">Catalyzes the condensation of isopentenyl diphosphate (IPP) with allylic pyrophosphates generating different type of terpenoids.</text>
</comment>
<feature type="binding site" evidence="2">
    <location>
        <position position="51"/>
    </location>
    <ligand>
        <name>substrate</name>
    </ligand>
</feature>
<feature type="active site" evidence="2">
    <location>
        <position position="2"/>
    </location>
</feature>
<dbReference type="InterPro" id="IPR018520">
    <property type="entry name" value="UPP_synth-like_CS"/>
</dbReference>
<organism evidence="3 4">
    <name type="scientific">Algimonas porphyrae</name>
    <dbReference type="NCBI Taxonomy" id="1128113"/>
    <lineage>
        <taxon>Bacteria</taxon>
        <taxon>Pseudomonadati</taxon>
        <taxon>Pseudomonadota</taxon>
        <taxon>Alphaproteobacteria</taxon>
        <taxon>Maricaulales</taxon>
        <taxon>Robiginitomaculaceae</taxon>
        <taxon>Algimonas</taxon>
    </lineage>
</organism>
<dbReference type="GO" id="GO:0016740">
    <property type="term" value="F:transferase activity"/>
    <property type="evidence" value="ECO:0007669"/>
    <property type="project" value="UniProtKB-KW"/>
</dbReference>
<dbReference type="PANTHER" id="PTHR10291">
    <property type="entry name" value="DEHYDRODOLICHYL DIPHOSPHATE SYNTHASE FAMILY MEMBER"/>
    <property type="match status" value="1"/>
</dbReference>